<reference evidence="2" key="2">
    <citation type="submission" date="2014-06" db="EMBL/GenBank/DDBJ databases">
        <title>The complete genome of Blastobotrys (Arxula) adeninivorans LS3 - a yeast of biotechnological interest.</title>
        <authorList>
            <person name="Kunze G."/>
            <person name="Gaillardin C."/>
            <person name="Czernicka M."/>
            <person name="Durrens P."/>
            <person name="Martin T."/>
            <person name="Boer E."/>
            <person name="Gabaldon T."/>
            <person name="Cruz J."/>
            <person name="Talla E."/>
            <person name="Marck C."/>
            <person name="Goffeau A."/>
            <person name="Barbe V."/>
            <person name="Baret P."/>
            <person name="Baronian K."/>
            <person name="Beier S."/>
            <person name="Bleykasten C."/>
            <person name="Bode R."/>
            <person name="Casaregola S."/>
            <person name="Despons L."/>
            <person name="Fairhead C."/>
            <person name="Giersberg M."/>
            <person name="Gierski P."/>
            <person name="Hahnel U."/>
            <person name="Hartmann A."/>
            <person name="Jankowska D."/>
            <person name="Jubin C."/>
            <person name="Jung P."/>
            <person name="Lafontaine I."/>
            <person name="Leh-Louis V."/>
            <person name="Lemaire M."/>
            <person name="Marcet-Houben M."/>
            <person name="Mascher M."/>
            <person name="Morel G."/>
            <person name="Richard G.-F."/>
            <person name="Riechen J."/>
            <person name="Sacerdot C."/>
            <person name="Sarkar A."/>
            <person name="Savel G."/>
            <person name="Schacherer J."/>
            <person name="Sherman D."/>
            <person name="Straub M.-L."/>
            <person name="Stein N."/>
            <person name="Thierry A."/>
            <person name="Trautwein-Schult A."/>
            <person name="Westhof E."/>
            <person name="Worch S."/>
            <person name="Dujon B."/>
            <person name="Souciet J.-L."/>
            <person name="Wincker P."/>
            <person name="Scholz U."/>
            <person name="Neuveglise N."/>
        </authorList>
    </citation>
    <scope>NUCLEOTIDE SEQUENCE</scope>
    <source>
        <strain evidence="2">LS3</strain>
    </source>
</reference>
<feature type="region of interest" description="Disordered" evidence="1">
    <location>
        <begin position="1"/>
        <end position="20"/>
    </location>
</feature>
<feature type="region of interest" description="Disordered" evidence="1">
    <location>
        <begin position="45"/>
        <end position="98"/>
    </location>
</feature>
<gene>
    <name evidence="2" type="ORF">GNLVRS02_ARAD1C23518g</name>
</gene>
<accession>A0A060T6V8</accession>
<evidence type="ECO:0000256" key="1">
    <source>
        <dbReference type="SAM" id="MobiDB-lite"/>
    </source>
</evidence>
<dbReference type="AlphaFoldDB" id="A0A060T6V8"/>
<organism evidence="2">
    <name type="scientific">Blastobotrys adeninivorans</name>
    <name type="common">Yeast</name>
    <name type="synonym">Arxula adeninivorans</name>
    <dbReference type="NCBI Taxonomy" id="409370"/>
    <lineage>
        <taxon>Eukaryota</taxon>
        <taxon>Fungi</taxon>
        <taxon>Dikarya</taxon>
        <taxon>Ascomycota</taxon>
        <taxon>Saccharomycotina</taxon>
        <taxon>Dipodascomycetes</taxon>
        <taxon>Dipodascales</taxon>
        <taxon>Trichomonascaceae</taxon>
        <taxon>Blastobotrys</taxon>
    </lineage>
</organism>
<proteinExistence type="predicted"/>
<feature type="compositionally biased region" description="Low complexity" evidence="1">
    <location>
        <begin position="63"/>
        <end position="76"/>
    </location>
</feature>
<reference evidence="2" key="1">
    <citation type="submission" date="2014-02" db="EMBL/GenBank/DDBJ databases">
        <authorList>
            <person name="Genoscope - CEA"/>
        </authorList>
    </citation>
    <scope>NUCLEOTIDE SEQUENCE</scope>
    <source>
        <strain evidence="2">LS3</strain>
    </source>
</reference>
<sequence length="264" mass="29107">MGTQQVDPSRWQNNNPFLNAATTPKVVQSKTPLASNNPFLHAIQTADDDDVPLQKLLNRAKGSSSNASEPSEPSESTKTDTVNPIEPLSVPPESLPPPYNEEELRVLVSSGGASAPTIEISKVIDDIDRRKDPLNPPPPQFTTPARVTGVGSPEWFPPTVLYSKSGSKTTLDLPPVFLLALTSHGIEPKDWRRFLEDLMHVHSGHGEDKGVKRLLSLPRKNSVSSVTAEKLCAAWNKQFFIPRRTYIQLEVRGVPRPRLLIFSI</sequence>
<protein>
    <submittedName>
        <fullName evidence="2">ARAD1C23518p</fullName>
    </submittedName>
</protein>
<dbReference type="EMBL" id="HG937693">
    <property type="protein sequence ID" value="CDP34921.1"/>
    <property type="molecule type" value="Genomic_DNA"/>
</dbReference>
<name>A0A060T6V8_BLAAD</name>
<feature type="compositionally biased region" description="Pro residues" evidence="1">
    <location>
        <begin position="89"/>
        <end position="98"/>
    </location>
</feature>
<evidence type="ECO:0000313" key="2">
    <source>
        <dbReference type="EMBL" id="CDP34921.1"/>
    </source>
</evidence>
<feature type="region of interest" description="Disordered" evidence="1">
    <location>
        <begin position="128"/>
        <end position="149"/>
    </location>
</feature>